<keyword evidence="2" id="KW-1185">Reference proteome</keyword>
<dbReference type="OrthoDB" id="1101511at2759"/>
<organism evidence="1 2">
    <name type="scientific">Microthlaspi erraticum</name>
    <dbReference type="NCBI Taxonomy" id="1685480"/>
    <lineage>
        <taxon>Eukaryota</taxon>
        <taxon>Viridiplantae</taxon>
        <taxon>Streptophyta</taxon>
        <taxon>Embryophyta</taxon>
        <taxon>Tracheophyta</taxon>
        <taxon>Spermatophyta</taxon>
        <taxon>Magnoliopsida</taxon>
        <taxon>eudicotyledons</taxon>
        <taxon>Gunneridae</taxon>
        <taxon>Pentapetalae</taxon>
        <taxon>rosids</taxon>
        <taxon>malvids</taxon>
        <taxon>Brassicales</taxon>
        <taxon>Brassicaceae</taxon>
        <taxon>Coluteocarpeae</taxon>
        <taxon>Microthlaspi</taxon>
    </lineage>
</organism>
<dbReference type="EMBL" id="CACVBM020001898">
    <property type="protein sequence ID" value="CAA7061854.1"/>
    <property type="molecule type" value="Genomic_DNA"/>
</dbReference>
<accession>A0A6D2LNC2</accession>
<reference evidence="1" key="1">
    <citation type="submission" date="2020-01" db="EMBL/GenBank/DDBJ databases">
        <authorList>
            <person name="Mishra B."/>
        </authorList>
    </citation>
    <scope>NUCLEOTIDE SEQUENCE [LARGE SCALE GENOMIC DNA]</scope>
</reference>
<proteinExistence type="predicted"/>
<dbReference type="AlphaFoldDB" id="A0A6D2LNC2"/>
<dbReference type="Gene3D" id="3.80.10.10">
    <property type="entry name" value="Ribonuclease Inhibitor"/>
    <property type="match status" value="1"/>
</dbReference>
<sequence length="238" mass="26719">MMTSSLLSLCLSGNDLESLQNNISQPYHLKWLDIKNWKKLKSVPVLPPNLQLTGIALCAVILFPDNQEHQSNRFLVKCTCEFESKDGPCISFTSIVGGWSVAGDEPRKIESAHVFIGYTSWLDIKKRHVENHGKGCIPSKASLRFQVTDGASEVARCQVLKCGFSLVYTPNDVDDISWETIGDIALMKKEKDVDDGNSNKHPRNDYSFWNQLNCCATSRRVECEELAEANISRTCFLD</sequence>
<dbReference type="InterPro" id="IPR001611">
    <property type="entry name" value="Leu-rich_rpt"/>
</dbReference>
<dbReference type="Proteomes" id="UP000467841">
    <property type="component" value="Unassembled WGS sequence"/>
</dbReference>
<evidence type="ECO:0000313" key="1">
    <source>
        <dbReference type="EMBL" id="CAA7061854.1"/>
    </source>
</evidence>
<dbReference type="InterPro" id="IPR032675">
    <property type="entry name" value="LRR_dom_sf"/>
</dbReference>
<comment type="caution">
    <text evidence="1">The sequence shown here is derived from an EMBL/GenBank/DDBJ whole genome shotgun (WGS) entry which is preliminary data.</text>
</comment>
<evidence type="ECO:0000313" key="2">
    <source>
        <dbReference type="Proteomes" id="UP000467841"/>
    </source>
</evidence>
<dbReference type="PROSITE" id="PS51450">
    <property type="entry name" value="LRR"/>
    <property type="match status" value="1"/>
</dbReference>
<dbReference type="SUPFAM" id="SSF52058">
    <property type="entry name" value="L domain-like"/>
    <property type="match status" value="1"/>
</dbReference>
<name>A0A6D2LNC2_9BRAS</name>
<gene>
    <name evidence="1" type="ORF">MERR_LOCUS49090</name>
</gene>
<protein>
    <submittedName>
        <fullName evidence="1">Uncharacterized protein</fullName>
    </submittedName>
</protein>